<dbReference type="AlphaFoldDB" id="A0A9N9GS24"/>
<dbReference type="OrthoDB" id="364224at2759"/>
<keyword evidence="6" id="KW-1185">Reference proteome</keyword>
<dbReference type="EMBL" id="CAJVPI010001638">
    <property type="protein sequence ID" value="CAG8621482.1"/>
    <property type="molecule type" value="Genomic_DNA"/>
</dbReference>
<protein>
    <submittedName>
        <fullName evidence="5">1052_t:CDS:1</fullName>
    </submittedName>
</protein>
<dbReference type="SUPFAM" id="SSF101908">
    <property type="entry name" value="Putative isomerase YbhE"/>
    <property type="match status" value="1"/>
</dbReference>
<evidence type="ECO:0000313" key="5">
    <source>
        <dbReference type="EMBL" id="CAG8621482.1"/>
    </source>
</evidence>
<feature type="repeat" description="WD" evidence="3">
    <location>
        <begin position="259"/>
        <end position="301"/>
    </location>
</feature>
<evidence type="ECO:0000256" key="4">
    <source>
        <dbReference type="SAM" id="MobiDB-lite"/>
    </source>
</evidence>
<sequence>MHHLSKGDDETFDIHLVEPEGQFRPTRIGDLDFSAGSWASRIGILYDELHLQATEWNGGSYSLNSFEWAHNSDQSDLRLGDDAGKEARFAVLYDKIRWKGITQLSPHYPVVLSAWDIRGRGSLYGELLVVVIQKLRNSLAACHVQPINEEPIQQLRLSLGSDAEVGQGLAAAGGKSIINGDANGYVNIWDIGTIQTYLSTKNGSLLPAHKTSVTSPDEKILSLTAQYHNSALNIYCTTDAGRLIACDPRKSGNPASAIDSAHNSAVTTSAYHPTKTHLLLSGANDGTVKWWDTRKMVSLYNKTPIPMGTLKVHTDRVNKVEWSPHHDYIFASCSDDKSVVICNSERVGHDLNSDYTFQHVGHKERVTDISWHPAKHHQYTIGSVSPGSADNPGMIQGDSKSIS</sequence>
<proteinExistence type="predicted"/>
<comment type="caution">
    <text evidence="5">The sequence shown here is derived from an EMBL/GenBank/DDBJ whole genome shotgun (WGS) entry which is preliminary data.</text>
</comment>
<dbReference type="SMART" id="SM00320">
    <property type="entry name" value="WD40"/>
    <property type="match status" value="3"/>
</dbReference>
<keyword evidence="2" id="KW-0677">Repeat</keyword>
<dbReference type="Proteomes" id="UP000789739">
    <property type="component" value="Unassembled WGS sequence"/>
</dbReference>
<dbReference type="PANTHER" id="PTHR22850">
    <property type="entry name" value="WD40 REPEAT FAMILY"/>
    <property type="match status" value="1"/>
</dbReference>
<evidence type="ECO:0000256" key="3">
    <source>
        <dbReference type="PROSITE-ProRule" id="PRU00221"/>
    </source>
</evidence>
<gene>
    <name evidence="5" type="ORF">PBRASI_LOCUS8734</name>
</gene>
<evidence type="ECO:0000256" key="1">
    <source>
        <dbReference type="ARBA" id="ARBA00022574"/>
    </source>
</evidence>
<dbReference type="InterPro" id="IPR001680">
    <property type="entry name" value="WD40_rpt"/>
</dbReference>
<accession>A0A9N9GS24</accession>
<feature type="region of interest" description="Disordered" evidence="4">
    <location>
        <begin position="380"/>
        <end position="403"/>
    </location>
</feature>
<evidence type="ECO:0000313" key="6">
    <source>
        <dbReference type="Proteomes" id="UP000789739"/>
    </source>
</evidence>
<dbReference type="InterPro" id="IPR015943">
    <property type="entry name" value="WD40/YVTN_repeat-like_dom_sf"/>
</dbReference>
<keyword evidence="1 3" id="KW-0853">WD repeat</keyword>
<reference evidence="5" key="1">
    <citation type="submission" date="2021-06" db="EMBL/GenBank/DDBJ databases">
        <authorList>
            <person name="Kallberg Y."/>
            <person name="Tangrot J."/>
            <person name="Rosling A."/>
        </authorList>
    </citation>
    <scope>NUCLEOTIDE SEQUENCE</scope>
    <source>
        <strain evidence="5">BR232B</strain>
    </source>
</reference>
<organism evidence="5 6">
    <name type="scientific">Paraglomus brasilianum</name>
    <dbReference type="NCBI Taxonomy" id="144538"/>
    <lineage>
        <taxon>Eukaryota</taxon>
        <taxon>Fungi</taxon>
        <taxon>Fungi incertae sedis</taxon>
        <taxon>Mucoromycota</taxon>
        <taxon>Glomeromycotina</taxon>
        <taxon>Glomeromycetes</taxon>
        <taxon>Paraglomerales</taxon>
        <taxon>Paraglomeraceae</taxon>
        <taxon>Paraglomus</taxon>
    </lineage>
</organism>
<dbReference type="InterPro" id="IPR050459">
    <property type="entry name" value="WD_repeat_RBAP46/RBAP48/MSI1"/>
</dbReference>
<name>A0A9N9GS24_9GLOM</name>
<dbReference type="PROSITE" id="PS50082">
    <property type="entry name" value="WD_REPEATS_2"/>
    <property type="match status" value="1"/>
</dbReference>
<evidence type="ECO:0000256" key="2">
    <source>
        <dbReference type="ARBA" id="ARBA00022737"/>
    </source>
</evidence>
<dbReference type="Pfam" id="PF00400">
    <property type="entry name" value="WD40"/>
    <property type="match status" value="2"/>
</dbReference>
<dbReference type="Gene3D" id="2.130.10.10">
    <property type="entry name" value="YVTN repeat-like/Quinoprotein amine dehydrogenase"/>
    <property type="match status" value="1"/>
</dbReference>
<dbReference type="PROSITE" id="PS50294">
    <property type="entry name" value="WD_REPEATS_REGION"/>
    <property type="match status" value="1"/>
</dbReference>